<comment type="cofactor">
    <cofactor evidence="1">
        <name>Mg(2+)</name>
        <dbReference type="ChEBI" id="CHEBI:18420"/>
    </cofactor>
</comment>
<accession>A0A7C1GR80</accession>
<dbReference type="PANTHER" id="PTHR43046">
    <property type="entry name" value="GDP-MANNOSE MANNOSYL HYDROLASE"/>
    <property type="match status" value="1"/>
</dbReference>
<protein>
    <submittedName>
        <fullName evidence="4">NUDIX domain-containing protein</fullName>
    </submittedName>
</protein>
<evidence type="ECO:0000259" key="3">
    <source>
        <dbReference type="PROSITE" id="PS51462"/>
    </source>
</evidence>
<feature type="domain" description="Nudix hydrolase" evidence="3">
    <location>
        <begin position="4"/>
        <end position="136"/>
    </location>
</feature>
<keyword evidence="2" id="KW-0378">Hydrolase</keyword>
<evidence type="ECO:0000256" key="2">
    <source>
        <dbReference type="ARBA" id="ARBA00022801"/>
    </source>
</evidence>
<reference evidence="4" key="1">
    <citation type="journal article" date="2020" name="mSystems">
        <title>Genome- and Community-Level Interaction Insights into Carbon Utilization and Element Cycling Functions of Hydrothermarchaeota in Hydrothermal Sediment.</title>
        <authorList>
            <person name="Zhou Z."/>
            <person name="Liu Y."/>
            <person name="Xu W."/>
            <person name="Pan J."/>
            <person name="Luo Z.H."/>
            <person name="Li M."/>
        </authorList>
    </citation>
    <scope>NUCLEOTIDE SEQUENCE [LARGE SCALE GENOMIC DNA]</scope>
    <source>
        <strain evidence="4">SpSt-1179</strain>
    </source>
</reference>
<evidence type="ECO:0000313" key="4">
    <source>
        <dbReference type="EMBL" id="HDP78602.1"/>
    </source>
</evidence>
<sequence length="162" mass="18483">MKNTHRIGVRAVVIKDESVLLVRHDHRDRPPFWCFPGGLVEPDEDLLSAVKREIREETALEVLPRSVVSLQEFRRENLLEVIFSCDYVSGSLKLGSDPDNLGIPTLVDVRWVRFEEIEKYKVFPAQLAHHLENGLVNLSSVNLYQMESKQLTFGQDLDSGAL</sequence>
<dbReference type="AlphaFoldDB" id="A0A7C1GR80"/>
<evidence type="ECO:0000256" key="1">
    <source>
        <dbReference type="ARBA" id="ARBA00001946"/>
    </source>
</evidence>
<dbReference type="PANTHER" id="PTHR43046:SF14">
    <property type="entry name" value="MUTT_NUDIX FAMILY PROTEIN"/>
    <property type="match status" value="1"/>
</dbReference>
<gene>
    <name evidence="4" type="ORF">ENN47_10575</name>
</gene>
<name>A0A7C1GR80_9BACT</name>
<dbReference type="InterPro" id="IPR000086">
    <property type="entry name" value="NUDIX_hydrolase_dom"/>
</dbReference>
<proteinExistence type="predicted"/>
<dbReference type="Proteomes" id="UP000886198">
    <property type="component" value="Unassembled WGS sequence"/>
</dbReference>
<comment type="caution">
    <text evidence="4">The sequence shown here is derived from an EMBL/GenBank/DDBJ whole genome shotgun (WGS) entry which is preliminary data.</text>
</comment>
<dbReference type="PROSITE" id="PS51462">
    <property type="entry name" value="NUDIX"/>
    <property type="match status" value="1"/>
</dbReference>
<dbReference type="InterPro" id="IPR015797">
    <property type="entry name" value="NUDIX_hydrolase-like_dom_sf"/>
</dbReference>
<dbReference type="EMBL" id="DSBT01000323">
    <property type="protein sequence ID" value="HDP78602.1"/>
    <property type="molecule type" value="Genomic_DNA"/>
</dbReference>
<organism evidence="4">
    <name type="scientific">Mesotoga infera</name>
    <dbReference type="NCBI Taxonomy" id="1236046"/>
    <lineage>
        <taxon>Bacteria</taxon>
        <taxon>Thermotogati</taxon>
        <taxon>Thermotogota</taxon>
        <taxon>Thermotogae</taxon>
        <taxon>Kosmotogales</taxon>
        <taxon>Kosmotogaceae</taxon>
        <taxon>Mesotoga</taxon>
    </lineage>
</organism>
<dbReference type="Pfam" id="PF00293">
    <property type="entry name" value="NUDIX"/>
    <property type="match status" value="1"/>
</dbReference>
<dbReference type="Gene3D" id="3.90.79.10">
    <property type="entry name" value="Nucleoside Triphosphate Pyrophosphohydrolase"/>
    <property type="match status" value="1"/>
</dbReference>
<dbReference type="GO" id="GO:0016787">
    <property type="term" value="F:hydrolase activity"/>
    <property type="evidence" value="ECO:0007669"/>
    <property type="project" value="UniProtKB-KW"/>
</dbReference>
<dbReference type="SUPFAM" id="SSF55811">
    <property type="entry name" value="Nudix"/>
    <property type="match status" value="1"/>
</dbReference>